<dbReference type="PANTHER" id="PTHR24320">
    <property type="entry name" value="RETINOL DEHYDROGENASE"/>
    <property type="match status" value="1"/>
</dbReference>
<keyword evidence="4" id="KW-1185">Reference proteome</keyword>
<gene>
    <name evidence="3" type="ORF">EJQ19_21535</name>
</gene>
<comment type="caution">
    <text evidence="3">The sequence shown here is derived from an EMBL/GenBank/DDBJ whole genome shotgun (WGS) entry which is preliminary data.</text>
</comment>
<dbReference type="PRINTS" id="PR00081">
    <property type="entry name" value="GDHRDH"/>
</dbReference>
<dbReference type="AlphaFoldDB" id="A0A430J9H7"/>
<dbReference type="EMBL" id="RXHU01000066">
    <property type="protein sequence ID" value="RTE07139.1"/>
    <property type="molecule type" value="Genomic_DNA"/>
</dbReference>
<protein>
    <submittedName>
        <fullName evidence="3">SDR family NAD(P)-dependent oxidoreductase</fullName>
    </submittedName>
</protein>
<dbReference type="OrthoDB" id="9809821at2"/>
<dbReference type="Gene3D" id="3.40.50.720">
    <property type="entry name" value="NAD(P)-binding Rossmann-like Domain"/>
    <property type="match status" value="1"/>
</dbReference>
<name>A0A430J9H7_9BACL</name>
<evidence type="ECO:0000313" key="4">
    <source>
        <dbReference type="Proteomes" id="UP000276128"/>
    </source>
</evidence>
<reference evidence="3 4" key="1">
    <citation type="submission" date="2018-12" db="EMBL/GenBank/DDBJ databases">
        <title>Bacillus ochoae sp. nov., Paenibacillus whitsoniae sp. nov., Paenibacillus spiritus sp. nov. Isolated from the Mars Exploration Rover during spacecraft assembly.</title>
        <authorList>
            <person name="Seuylemezian A."/>
            <person name="Vaishampayan P."/>
        </authorList>
    </citation>
    <scope>NUCLEOTIDE SEQUENCE [LARGE SCALE GENOMIC DNA]</scope>
    <source>
        <strain evidence="3 4">MER 54</strain>
    </source>
</reference>
<organism evidence="3 4">
    <name type="scientific">Paenibacillus whitsoniae</name>
    <dbReference type="NCBI Taxonomy" id="2496558"/>
    <lineage>
        <taxon>Bacteria</taxon>
        <taxon>Bacillati</taxon>
        <taxon>Bacillota</taxon>
        <taxon>Bacilli</taxon>
        <taxon>Bacillales</taxon>
        <taxon>Paenibacillaceae</taxon>
        <taxon>Paenibacillus</taxon>
    </lineage>
</organism>
<evidence type="ECO:0000256" key="1">
    <source>
        <dbReference type="ARBA" id="ARBA00006484"/>
    </source>
</evidence>
<sequence>MTNSNFPHTALITGASSGIGLALTKQLLQLGWHVAALNRSDFPEDDMQIKQAIRDRSLRVYRADLADFSQLRSALQQIKSAETAIDVLFNNAGGSFPELLYSKQGRELHVELHTIVPYILTHELKELLLQGSMRTVVGTSTNAFATLNSFDPGSLLMPEAPFRKLFGPYATSKLALSLWVHEAAPEFTRQGIRLLSADPGGNNTLRPGNKSGLPFYLRPVMKLIFPPPSTGAGLLLNAATDPHPAGSYLVKNKPAALKFTQYGKDVLALADRIYKGEF</sequence>
<accession>A0A430J9H7</accession>
<dbReference type="PROSITE" id="PS00061">
    <property type="entry name" value="ADH_SHORT"/>
    <property type="match status" value="1"/>
</dbReference>
<dbReference type="Proteomes" id="UP000276128">
    <property type="component" value="Unassembled WGS sequence"/>
</dbReference>
<dbReference type="PANTHER" id="PTHR24320:SF148">
    <property type="entry name" value="NAD(P)-BINDING ROSSMANN-FOLD SUPERFAMILY PROTEIN"/>
    <property type="match status" value="1"/>
</dbReference>
<evidence type="ECO:0000256" key="2">
    <source>
        <dbReference type="ARBA" id="ARBA00023002"/>
    </source>
</evidence>
<comment type="similarity">
    <text evidence="1">Belongs to the short-chain dehydrogenases/reductases (SDR) family.</text>
</comment>
<dbReference type="GO" id="GO:0016491">
    <property type="term" value="F:oxidoreductase activity"/>
    <property type="evidence" value="ECO:0007669"/>
    <property type="project" value="UniProtKB-KW"/>
</dbReference>
<dbReference type="RefSeq" id="WP_126143302.1">
    <property type="nucleotide sequence ID" value="NZ_RXHU01000066.1"/>
</dbReference>
<dbReference type="SUPFAM" id="SSF51735">
    <property type="entry name" value="NAD(P)-binding Rossmann-fold domains"/>
    <property type="match status" value="1"/>
</dbReference>
<dbReference type="Pfam" id="PF00106">
    <property type="entry name" value="adh_short"/>
    <property type="match status" value="1"/>
</dbReference>
<proteinExistence type="inferred from homology"/>
<dbReference type="InterPro" id="IPR020904">
    <property type="entry name" value="Sc_DH/Rdtase_CS"/>
</dbReference>
<keyword evidence="2" id="KW-0560">Oxidoreductase</keyword>
<dbReference type="InterPro" id="IPR036291">
    <property type="entry name" value="NAD(P)-bd_dom_sf"/>
</dbReference>
<dbReference type="InterPro" id="IPR002347">
    <property type="entry name" value="SDR_fam"/>
</dbReference>
<evidence type="ECO:0000313" key="3">
    <source>
        <dbReference type="EMBL" id="RTE07139.1"/>
    </source>
</evidence>